<evidence type="ECO:0000259" key="8">
    <source>
        <dbReference type="SMART" id="SM00382"/>
    </source>
</evidence>
<evidence type="ECO:0000256" key="2">
    <source>
        <dbReference type="ARBA" id="ARBA00022705"/>
    </source>
</evidence>
<dbReference type="Proteomes" id="UP000315471">
    <property type="component" value="Unassembled WGS sequence"/>
</dbReference>
<sequence length="335" mass="37139">MILPYFLAGPENRLAAFIGRQEASLFEFGNPLLFIGPTGCGKTALALHVAIRYANQLGYTESNSVVHLPAIDFARQYADAVAADVLPSLREQIESAPVLVIDDLQTMTTKSSAQDELSLRIDARVESRRPTILTCRRLPTEVRGLRPSLVSRSIPGLTIPLSCPVSPTRSFVFRELAMQMNLDLDASMFGMLDEGIDKNSAVRNMYAVIKRIDLWCRMKDQKPTCEAVAEAIQAVSPSQDLSLAKITNTVARHFRLKARDLRSGSRKQHLVRARSLAMLLARRMTALSMNDIGEYFGGRDHTTVLHSIRKTETLLQDDADLRQAADELGEKLVSS</sequence>
<protein>
    <submittedName>
        <fullName evidence="10">Chromosomal replication initiator protein DnaA</fullName>
    </submittedName>
</protein>
<keyword evidence="11" id="KW-1185">Reference proteome</keyword>
<dbReference type="SUPFAM" id="SSF52540">
    <property type="entry name" value="P-loop containing nucleoside triphosphate hydrolases"/>
    <property type="match status" value="1"/>
</dbReference>
<dbReference type="InterPro" id="IPR013159">
    <property type="entry name" value="DnaA_C"/>
</dbReference>
<dbReference type="GO" id="GO:0005524">
    <property type="term" value="F:ATP binding"/>
    <property type="evidence" value="ECO:0007669"/>
    <property type="project" value="UniProtKB-KW"/>
</dbReference>
<name>A0A5C6ECE2_9BACT</name>
<dbReference type="InterPro" id="IPR027417">
    <property type="entry name" value="P-loop_NTPase"/>
</dbReference>
<keyword evidence="3" id="KW-0547">Nucleotide-binding</keyword>
<dbReference type="SMART" id="SM00382">
    <property type="entry name" value="AAA"/>
    <property type="match status" value="1"/>
</dbReference>
<dbReference type="InterPro" id="IPR003593">
    <property type="entry name" value="AAA+_ATPase"/>
</dbReference>
<dbReference type="Gene3D" id="1.10.1750.10">
    <property type="match status" value="1"/>
</dbReference>
<gene>
    <name evidence="10" type="primary">dnaA_1</name>
    <name evidence="10" type="ORF">Q31b_03770</name>
</gene>
<evidence type="ECO:0000259" key="9">
    <source>
        <dbReference type="SMART" id="SM00760"/>
    </source>
</evidence>
<organism evidence="10 11">
    <name type="scientific">Novipirellula aureliae</name>
    <dbReference type="NCBI Taxonomy" id="2527966"/>
    <lineage>
        <taxon>Bacteria</taxon>
        <taxon>Pseudomonadati</taxon>
        <taxon>Planctomycetota</taxon>
        <taxon>Planctomycetia</taxon>
        <taxon>Pirellulales</taxon>
        <taxon>Pirellulaceae</taxon>
        <taxon>Novipirellula</taxon>
    </lineage>
</organism>
<keyword evidence="4" id="KW-0067">ATP-binding</keyword>
<dbReference type="InterPro" id="IPR010921">
    <property type="entry name" value="Trp_repressor/repl_initiator"/>
</dbReference>
<dbReference type="GO" id="GO:0003688">
    <property type="term" value="F:DNA replication origin binding"/>
    <property type="evidence" value="ECO:0007669"/>
    <property type="project" value="TreeGrafter"/>
</dbReference>
<evidence type="ECO:0000256" key="6">
    <source>
        <dbReference type="ARBA" id="ARBA00023125"/>
    </source>
</evidence>
<dbReference type="PRINTS" id="PR00051">
    <property type="entry name" value="DNAA"/>
</dbReference>
<accession>A0A5C6ECE2</accession>
<evidence type="ECO:0000256" key="1">
    <source>
        <dbReference type="ARBA" id="ARBA00022490"/>
    </source>
</evidence>
<evidence type="ECO:0000313" key="11">
    <source>
        <dbReference type="Proteomes" id="UP000315471"/>
    </source>
</evidence>
<comment type="similarity">
    <text evidence="7">Belongs to the DnaA family.</text>
</comment>
<dbReference type="PANTHER" id="PTHR30050:SF2">
    <property type="entry name" value="CHROMOSOMAL REPLICATION INITIATOR PROTEIN DNAA"/>
    <property type="match status" value="1"/>
</dbReference>
<feature type="domain" description="AAA+ ATPase" evidence="8">
    <location>
        <begin position="28"/>
        <end position="160"/>
    </location>
</feature>
<evidence type="ECO:0000256" key="5">
    <source>
        <dbReference type="ARBA" id="ARBA00023121"/>
    </source>
</evidence>
<dbReference type="InterPro" id="IPR020591">
    <property type="entry name" value="Chromosome_initiator_DnaA-like"/>
</dbReference>
<dbReference type="GO" id="GO:0006270">
    <property type="term" value="P:DNA replication initiation"/>
    <property type="evidence" value="ECO:0007669"/>
    <property type="project" value="InterPro"/>
</dbReference>
<dbReference type="PANTHER" id="PTHR30050">
    <property type="entry name" value="CHROMOSOMAL REPLICATION INITIATOR PROTEIN DNAA"/>
    <property type="match status" value="1"/>
</dbReference>
<dbReference type="Pfam" id="PF00308">
    <property type="entry name" value="Bac_DnaA"/>
    <property type="match status" value="1"/>
</dbReference>
<evidence type="ECO:0000313" key="10">
    <source>
        <dbReference type="EMBL" id="TWU45206.1"/>
    </source>
</evidence>
<evidence type="ECO:0000256" key="4">
    <source>
        <dbReference type="ARBA" id="ARBA00022840"/>
    </source>
</evidence>
<keyword evidence="2 7" id="KW-0235">DNA replication</keyword>
<feature type="domain" description="Chromosomal replication initiator DnaA C-terminal" evidence="9">
    <location>
        <begin position="242"/>
        <end position="311"/>
    </location>
</feature>
<dbReference type="GO" id="GO:0006275">
    <property type="term" value="P:regulation of DNA replication"/>
    <property type="evidence" value="ECO:0007669"/>
    <property type="project" value="InterPro"/>
</dbReference>
<dbReference type="GO" id="GO:0005886">
    <property type="term" value="C:plasma membrane"/>
    <property type="evidence" value="ECO:0007669"/>
    <property type="project" value="TreeGrafter"/>
</dbReference>
<proteinExistence type="inferred from homology"/>
<reference evidence="10 11" key="1">
    <citation type="submission" date="2019-02" db="EMBL/GenBank/DDBJ databases">
        <title>Deep-cultivation of Planctomycetes and their phenomic and genomic characterization uncovers novel biology.</title>
        <authorList>
            <person name="Wiegand S."/>
            <person name="Jogler M."/>
            <person name="Boedeker C."/>
            <person name="Pinto D."/>
            <person name="Vollmers J."/>
            <person name="Rivas-Marin E."/>
            <person name="Kohn T."/>
            <person name="Peeters S.H."/>
            <person name="Heuer A."/>
            <person name="Rast P."/>
            <person name="Oberbeckmann S."/>
            <person name="Bunk B."/>
            <person name="Jeske O."/>
            <person name="Meyerdierks A."/>
            <person name="Storesund J.E."/>
            <person name="Kallscheuer N."/>
            <person name="Luecker S."/>
            <person name="Lage O.M."/>
            <person name="Pohl T."/>
            <person name="Merkel B.J."/>
            <person name="Hornburger P."/>
            <person name="Mueller R.-W."/>
            <person name="Bruemmer F."/>
            <person name="Labrenz M."/>
            <person name="Spormann A.M."/>
            <person name="Op Den Camp H."/>
            <person name="Overmann J."/>
            <person name="Amann R."/>
            <person name="Jetten M.S.M."/>
            <person name="Mascher T."/>
            <person name="Medema M.H."/>
            <person name="Devos D.P."/>
            <person name="Kaster A.-K."/>
            <person name="Ovreas L."/>
            <person name="Rohde M."/>
            <person name="Galperin M.Y."/>
            <person name="Jogler C."/>
        </authorList>
    </citation>
    <scope>NUCLEOTIDE SEQUENCE [LARGE SCALE GENOMIC DNA]</scope>
    <source>
        <strain evidence="10 11">Q31b</strain>
    </source>
</reference>
<dbReference type="SMART" id="SM00760">
    <property type="entry name" value="Bac_DnaA_C"/>
    <property type="match status" value="1"/>
</dbReference>
<keyword evidence="6" id="KW-0238">DNA-binding</keyword>
<dbReference type="Pfam" id="PF08299">
    <property type="entry name" value="Bac_DnaA_C"/>
    <property type="match status" value="1"/>
</dbReference>
<keyword evidence="5" id="KW-0446">Lipid-binding</keyword>
<dbReference type="AlphaFoldDB" id="A0A5C6ECE2"/>
<dbReference type="InterPro" id="IPR013317">
    <property type="entry name" value="DnaA_dom"/>
</dbReference>
<dbReference type="SUPFAM" id="SSF48295">
    <property type="entry name" value="TrpR-like"/>
    <property type="match status" value="1"/>
</dbReference>
<evidence type="ECO:0000256" key="7">
    <source>
        <dbReference type="RuleBase" id="RU004227"/>
    </source>
</evidence>
<dbReference type="GO" id="GO:0008289">
    <property type="term" value="F:lipid binding"/>
    <property type="evidence" value="ECO:0007669"/>
    <property type="project" value="UniProtKB-KW"/>
</dbReference>
<dbReference type="Gene3D" id="3.40.50.300">
    <property type="entry name" value="P-loop containing nucleotide triphosphate hydrolases"/>
    <property type="match status" value="1"/>
</dbReference>
<keyword evidence="1" id="KW-0963">Cytoplasm</keyword>
<dbReference type="EMBL" id="SJPY01000001">
    <property type="protein sequence ID" value="TWU45206.1"/>
    <property type="molecule type" value="Genomic_DNA"/>
</dbReference>
<evidence type="ECO:0000256" key="3">
    <source>
        <dbReference type="ARBA" id="ARBA00022741"/>
    </source>
</evidence>
<dbReference type="CDD" id="cd00009">
    <property type="entry name" value="AAA"/>
    <property type="match status" value="1"/>
</dbReference>
<comment type="caution">
    <text evidence="10">The sequence shown here is derived from an EMBL/GenBank/DDBJ whole genome shotgun (WGS) entry which is preliminary data.</text>
</comment>
<dbReference type="CDD" id="cd06571">
    <property type="entry name" value="Bac_DnaA_C"/>
    <property type="match status" value="1"/>
</dbReference>